<dbReference type="AlphaFoldDB" id="A0A2G5UW65"/>
<evidence type="ECO:0000313" key="2">
    <source>
        <dbReference type="Proteomes" id="UP000230233"/>
    </source>
</evidence>
<keyword evidence="2" id="KW-1185">Reference proteome</keyword>
<dbReference type="EMBL" id="PDUG01000002">
    <property type="protein sequence ID" value="PIC43805.1"/>
    <property type="molecule type" value="Genomic_DNA"/>
</dbReference>
<name>A0A2G5UW65_9PELO</name>
<comment type="caution">
    <text evidence="1">The sequence shown here is derived from an EMBL/GenBank/DDBJ whole genome shotgun (WGS) entry which is preliminary data.</text>
</comment>
<accession>A0A2G5UW65</accession>
<dbReference type="OrthoDB" id="29646at2759"/>
<proteinExistence type="predicted"/>
<dbReference type="Proteomes" id="UP000230233">
    <property type="component" value="Chromosome II"/>
</dbReference>
<organism evidence="1 2">
    <name type="scientific">Caenorhabditis nigoni</name>
    <dbReference type="NCBI Taxonomy" id="1611254"/>
    <lineage>
        <taxon>Eukaryota</taxon>
        <taxon>Metazoa</taxon>
        <taxon>Ecdysozoa</taxon>
        <taxon>Nematoda</taxon>
        <taxon>Chromadorea</taxon>
        <taxon>Rhabditida</taxon>
        <taxon>Rhabditina</taxon>
        <taxon>Rhabditomorpha</taxon>
        <taxon>Rhabditoidea</taxon>
        <taxon>Rhabditidae</taxon>
        <taxon>Peloderinae</taxon>
        <taxon>Caenorhabditis</taxon>
    </lineage>
</organism>
<sequence length="97" mass="11153">MCYLGSPLRLGLVLKQLVEKGKKLNQHKTAHNIRILSEKETREIRKANAMGGDSEIIGIFLEFSRKIAWFSTDLCPFSRNFFRILGLYPLFIRPISA</sequence>
<reference evidence="2" key="1">
    <citation type="submission" date="2017-10" db="EMBL/GenBank/DDBJ databases">
        <title>Rapid genome shrinkage in a self-fertile nematode reveals novel sperm competition proteins.</title>
        <authorList>
            <person name="Yin D."/>
            <person name="Schwarz E.M."/>
            <person name="Thomas C.G."/>
            <person name="Felde R.L."/>
            <person name="Korf I.F."/>
            <person name="Cutter A.D."/>
            <person name="Schartner C.M."/>
            <person name="Ralston E.J."/>
            <person name="Meyer B.J."/>
            <person name="Haag E.S."/>
        </authorList>
    </citation>
    <scope>NUCLEOTIDE SEQUENCE [LARGE SCALE GENOMIC DNA]</scope>
    <source>
        <strain evidence="2">JU1422</strain>
    </source>
</reference>
<dbReference type="STRING" id="1611254.A0A2G5UW65"/>
<evidence type="ECO:0000313" key="1">
    <source>
        <dbReference type="EMBL" id="PIC43805.1"/>
    </source>
</evidence>
<gene>
    <name evidence="1" type="primary">Cnig_chr_II.g4405</name>
    <name evidence="1" type="ORF">B9Z55_004405</name>
</gene>
<protein>
    <submittedName>
        <fullName evidence="1">Uncharacterized protein</fullName>
    </submittedName>
</protein>